<feature type="binding site" evidence="9">
    <location>
        <position position="102"/>
    </location>
    <ligand>
        <name>NADPH</name>
        <dbReference type="ChEBI" id="CHEBI:57783"/>
    </ligand>
</feature>
<dbReference type="PRINTS" id="PR00077">
    <property type="entry name" value="GPDHDRGNASE"/>
</dbReference>
<dbReference type="SUPFAM" id="SSF51735">
    <property type="entry name" value="NAD(P)-binding Rossmann-fold domains"/>
    <property type="match status" value="1"/>
</dbReference>
<dbReference type="Gene3D" id="1.10.1040.10">
    <property type="entry name" value="N-(1-d-carboxylethyl)-l-norvaline Dehydrogenase, domain 2"/>
    <property type="match status" value="1"/>
</dbReference>
<dbReference type="EMBL" id="CP024634">
    <property type="protein sequence ID" value="AYQ56030.1"/>
    <property type="molecule type" value="Genomic_DNA"/>
</dbReference>
<dbReference type="GO" id="GO:0008654">
    <property type="term" value="P:phospholipid biosynthetic process"/>
    <property type="evidence" value="ECO:0007669"/>
    <property type="project" value="UniProtKB-KW"/>
</dbReference>
<evidence type="ECO:0000256" key="4">
    <source>
        <dbReference type="ARBA" id="ARBA00023002"/>
    </source>
</evidence>
<gene>
    <name evidence="9" type="primary">gpsA</name>
    <name evidence="18" type="ORF">BGC33_06585</name>
    <name evidence="17" type="ORF">MS2017_0280</name>
</gene>
<dbReference type="InterPro" id="IPR006109">
    <property type="entry name" value="G3P_DH_NAD-dep_C"/>
</dbReference>
<feature type="binding site" evidence="9">
    <location>
        <position position="249"/>
    </location>
    <ligand>
        <name>NADPH</name>
        <dbReference type="ChEBI" id="CHEBI:57783"/>
    </ligand>
</feature>
<dbReference type="GO" id="GO:0047952">
    <property type="term" value="F:glycerol-3-phosphate dehydrogenase [NAD(P)+] activity"/>
    <property type="evidence" value="ECO:0007669"/>
    <property type="project" value="UniProtKB-UniRule"/>
</dbReference>
<feature type="binding site" evidence="9">
    <location>
        <position position="52"/>
    </location>
    <ligand>
        <name>NADPH</name>
        <dbReference type="ChEBI" id="CHEBI:57783"/>
    </ligand>
</feature>
<dbReference type="InterPro" id="IPR011128">
    <property type="entry name" value="G3P_DH_NAD-dep_N"/>
</dbReference>
<feature type="binding site" evidence="12">
    <location>
        <position position="249"/>
    </location>
    <ligand>
        <name>NAD(+)</name>
        <dbReference type="ChEBI" id="CHEBI:57540"/>
    </ligand>
</feature>
<feature type="binding site" evidence="9">
    <location>
        <position position="130"/>
    </location>
    <ligand>
        <name>sn-glycerol 3-phosphate</name>
        <dbReference type="ChEBI" id="CHEBI:57597"/>
    </ligand>
</feature>
<evidence type="ECO:0000256" key="5">
    <source>
        <dbReference type="ARBA" id="ARBA00023027"/>
    </source>
</evidence>
<dbReference type="GO" id="GO:0005829">
    <property type="term" value="C:cytosol"/>
    <property type="evidence" value="ECO:0007669"/>
    <property type="project" value="TreeGrafter"/>
</dbReference>
<feature type="binding site" evidence="9">
    <location>
        <position position="250"/>
    </location>
    <ligand>
        <name>sn-glycerol 3-phosphate</name>
        <dbReference type="ChEBI" id="CHEBI:57597"/>
    </ligand>
</feature>
<keyword evidence="8 9" id="KW-1208">Phospholipid metabolism</keyword>
<comment type="caution">
    <text evidence="9">Lacks conserved residue(s) required for the propagation of feature annotation.</text>
</comment>
<feature type="binding site" evidence="12">
    <location>
        <begin position="9"/>
        <end position="14"/>
    </location>
    <ligand>
        <name>NAD(+)</name>
        <dbReference type="ChEBI" id="CHEBI:57540"/>
    </ligand>
</feature>
<dbReference type="Proteomes" id="UP000182798">
    <property type="component" value="Unassembled WGS sequence"/>
</dbReference>
<reference evidence="19" key="1">
    <citation type="submission" date="2016-09" db="EMBL/GenBank/DDBJ databases">
        <title>Genome Sequence of Bathymodiolus thermophilus sulfur-oxidizing gill endosymbiont.</title>
        <authorList>
            <person name="Ponnudurai R."/>
            <person name="Kleiner M."/>
            <person name="Sayavedra L."/>
            <person name="Thuermer A."/>
            <person name="Felbeck H."/>
            <person name="Schlueter R."/>
            <person name="Schweder T."/>
            <person name="Markert S."/>
        </authorList>
    </citation>
    <scope>NUCLEOTIDE SEQUENCE [LARGE SCALE GENOMIC DNA]</scope>
    <source>
        <strain evidence="19">BAT/CrabSpa'14</strain>
    </source>
</reference>
<dbReference type="GO" id="GO:0046167">
    <property type="term" value="P:glycerol-3-phosphate biosynthetic process"/>
    <property type="evidence" value="ECO:0007669"/>
    <property type="project" value="UniProtKB-UniRule"/>
</dbReference>
<feature type="binding site" evidence="9">
    <location>
        <position position="132"/>
    </location>
    <ligand>
        <name>sn-glycerol 3-phosphate</name>
        <dbReference type="ChEBI" id="CHEBI:57597"/>
    </ligand>
</feature>
<dbReference type="PROSITE" id="PS00957">
    <property type="entry name" value="NAD_G3PDH"/>
    <property type="match status" value="1"/>
</dbReference>
<keyword evidence="5 9" id="KW-0520">NAD</keyword>
<reference evidence="17 20" key="3">
    <citation type="submission" date="2017-11" db="EMBL/GenBank/DDBJ databases">
        <title>Genome sequence of the bacterial symbiont EPR9N from a vent mussel Bathymodiolus thermophilus.</title>
        <authorList>
            <person name="Won Y.-J."/>
        </authorList>
    </citation>
    <scope>NUCLEOTIDE SEQUENCE [LARGE SCALE GENOMIC DNA]</scope>
    <source>
        <strain evidence="17 20">EPR9N</strain>
    </source>
</reference>
<dbReference type="GO" id="GO:0046168">
    <property type="term" value="P:glycerol-3-phosphate catabolic process"/>
    <property type="evidence" value="ECO:0007669"/>
    <property type="project" value="InterPro"/>
</dbReference>
<dbReference type="InterPro" id="IPR006168">
    <property type="entry name" value="G3P_DH_NAD-dep"/>
</dbReference>
<evidence type="ECO:0000256" key="9">
    <source>
        <dbReference type="HAMAP-Rule" id="MF_00394"/>
    </source>
</evidence>
<dbReference type="EMBL" id="MIQH01000327">
    <property type="protein sequence ID" value="OIR25439.1"/>
    <property type="molecule type" value="Genomic_DNA"/>
</dbReference>
<comment type="similarity">
    <text evidence="1 9 13">Belongs to the NAD-dependent glycerol-3-phosphate dehydrogenase family.</text>
</comment>
<evidence type="ECO:0000256" key="7">
    <source>
        <dbReference type="ARBA" id="ARBA00023209"/>
    </source>
</evidence>
<evidence type="ECO:0000313" key="20">
    <source>
        <dbReference type="Proteomes" id="UP000278334"/>
    </source>
</evidence>
<keyword evidence="3 9" id="KW-0521">NADP</keyword>
<feature type="binding site" evidence="9">
    <location>
        <position position="248"/>
    </location>
    <ligand>
        <name>sn-glycerol 3-phosphate</name>
        <dbReference type="ChEBI" id="CHEBI:57597"/>
    </ligand>
</feature>
<keyword evidence="2 9" id="KW-0444">Lipid biosynthesis</keyword>
<dbReference type="EC" id="1.1.1.94" evidence="9"/>
<evidence type="ECO:0000256" key="3">
    <source>
        <dbReference type="ARBA" id="ARBA00022857"/>
    </source>
</evidence>
<feature type="domain" description="Glycerol-3-phosphate dehydrogenase NAD-dependent C-terminal" evidence="16">
    <location>
        <begin position="174"/>
        <end position="314"/>
    </location>
</feature>
<feature type="active site" description="Proton acceptor" evidence="9 10">
    <location>
        <position position="185"/>
    </location>
</feature>
<accession>A0A1J5UMH5</accession>
<dbReference type="GO" id="GO:0005975">
    <property type="term" value="P:carbohydrate metabolic process"/>
    <property type="evidence" value="ECO:0007669"/>
    <property type="project" value="InterPro"/>
</dbReference>
<comment type="catalytic activity">
    <reaction evidence="9 14">
        <text>sn-glycerol 3-phosphate + NADP(+) = dihydroxyacetone phosphate + NADPH + H(+)</text>
        <dbReference type="Rhea" id="RHEA:11096"/>
        <dbReference type="ChEBI" id="CHEBI:15378"/>
        <dbReference type="ChEBI" id="CHEBI:57597"/>
        <dbReference type="ChEBI" id="CHEBI:57642"/>
        <dbReference type="ChEBI" id="CHEBI:57783"/>
        <dbReference type="ChEBI" id="CHEBI:58349"/>
        <dbReference type="EC" id="1.1.1.94"/>
    </reaction>
</comment>
<comment type="pathway">
    <text evidence="9">Membrane lipid metabolism; glycerophospholipid metabolism.</text>
</comment>
<keyword evidence="4 9" id="KW-0560">Oxidoreductase</keyword>
<feature type="binding site" evidence="9">
    <location>
        <position position="185"/>
    </location>
    <ligand>
        <name>sn-glycerol 3-phosphate</name>
        <dbReference type="ChEBI" id="CHEBI:57597"/>
    </ligand>
</feature>
<protein>
    <recommendedName>
        <fullName evidence="9">Glycerol-3-phosphate dehydrogenase [NAD(P)+]</fullName>
        <ecNumber evidence="9">1.1.1.94</ecNumber>
    </recommendedName>
    <alternativeName>
        <fullName evidence="9">NAD(P)(+)-dependent glycerol-3-phosphate dehydrogenase</fullName>
    </alternativeName>
    <alternativeName>
        <fullName evidence="9">NAD(P)H-dependent dihydroxyacetone-phosphate reductase</fullName>
    </alternativeName>
</protein>
<feature type="binding site" evidence="9">
    <location>
        <position position="102"/>
    </location>
    <ligand>
        <name>sn-glycerol 3-phosphate</name>
        <dbReference type="ChEBI" id="CHEBI:57597"/>
    </ligand>
</feature>
<evidence type="ECO:0000259" key="15">
    <source>
        <dbReference type="Pfam" id="PF01210"/>
    </source>
</evidence>
<dbReference type="InterPro" id="IPR013328">
    <property type="entry name" value="6PGD_dom2"/>
</dbReference>
<dbReference type="PANTHER" id="PTHR11728:SF1">
    <property type="entry name" value="GLYCEROL-3-PHOSPHATE DEHYDROGENASE [NAD(+)] 2, CHLOROPLASTIC"/>
    <property type="match status" value="1"/>
</dbReference>
<keyword evidence="9" id="KW-0547">Nucleotide-binding</keyword>
<dbReference type="InterPro" id="IPR036291">
    <property type="entry name" value="NAD(P)-bd_dom_sf"/>
</dbReference>
<evidence type="ECO:0000256" key="13">
    <source>
        <dbReference type="RuleBase" id="RU000437"/>
    </source>
</evidence>
<feature type="binding site" evidence="11">
    <location>
        <begin position="249"/>
        <end position="250"/>
    </location>
    <ligand>
        <name>substrate</name>
    </ligand>
</feature>
<evidence type="ECO:0000259" key="16">
    <source>
        <dbReference type="Pfam" id="PF07479"/>
    </source>
</evidence>
<sequence>MNNNLSIIGAGAWGSALSIALADNFDTIYLHTHTKKEVDILQSRHPALSVDYAPNIKPIFDLSCVQDAHSVLITVPSYGFMTTLKALQPVLTNNQPVAWATKGFDTNGQCFLHESFEAILNKHPSCVISGPSFAVEVASHKPSALAVASKDKKTRDYWAQALQTDTLRAYTNDDVIGVEVGGSIKNILAIAAGIASGLGYGANTQAALITRGLAEMVRLGVALGANITTFNGLSGLGDLVLTCSDDLSRNRRFGKALANNQSVEQALNHINATVEGLNTLELVLSIAQKHHIEMPICEQVNQVIQKQTTPTEAVNYLMSRVQINE</sequence>
<keyword evidence="6 9" id="KW-0443">Lipid metabolism</keyword>
<dbReference type="HAMAP" id="MF_00394">
    <property type="entry name" value="NAD_Glyc3P_dehydrog"/>
    <property type="match status" value="1"/>
</dbReference>
<dbReference type="Gene3D" id="3.40.50.720">
    <property type="entry name" value="NAD(P)-binding Rossmann-like Domain"/>
    <property type="match status" value="1"/>
</dbReference>
<dbReference type="OrthoDB" id="9812273at2"/>
<feature type="binding site" evidence="9">
    <location>
        <position position="134"/>
    </location>
    <ligand>
        <name>NADPH</name>
        <dbReference type="ChEBI" id="CHEBI:57783"/>
    </ligand>
</feature>
<feature type="binding site" evidence="9">
    <location>
        <position position="13"/>
    </location>
    <ligand>
        <name>NADPH</name>
        <dbReference type="ChEBI" id="CHEBI:57783"/>
    </ligand>
</feature>
<feature type="binding site" evidence="9">
    <location>
        <position position="275"/>
    </location>
    <ligand>
        <name>NADPH</name>
        <dbReference type="ChEBI" id="CHEBI:57783"/>
    </ligand>
</feature>
<evidence type="ECO:0000256" key="8">
    <source>
        <dbReference type="ARBA" id="ARBA00023264"/>
    </source>
</evidence>
<feature type="binding site" evidence="11">
    <location>
        <position position="102"/>
    </location>
    <ligand>
        <name>substrate</name>
    </ligand>
</feature>
<dbReference type="Proteomes" id="UP000278334">
    <property type="component" value="Chromosome"/>
</dbReference>
<comment type="subcellular location">
    <subcellularLocation>
        <location evidence="9">Cytoplasm</location>
    </subcellularLocation>
</comment>
<evidence type="ECO:0000313" key="19">
    <source>
        <dbReference type="Proteomes" id="UP000182798"/>
    </source>
</evidence>
<evidence type="ECO:0000256" key="1">
    <source>
        <dbReference type="ARBA" id="ARBA00011009"/>
    </source>
</evidence>
<dbReference type="NCBIfam" id="NF000940">
    <property type="entry name" value="PRK00094.1-2"/>
    <property type="match status" value="1"/>
</dbReference>
<dbReference type="InterPro" id="IPR008927">
    <property type="entry name" value="6-PGluconate_DH-like_C_sf"/>
</dbReference>
<feature type="binding site" evidence="9">
    <location>
        <position position="249"/>
    </location>
    <ligand>
        <name>sn-glycerol 3-phosphate</name>
        <dbReference type="ChEBI" id="CHEBI:57597"/>
    </ligand>
</feature>
<dbReference type="Pfam" id="PF01210">
    <property type="entry name" value="NAD_Gly3P_dh_N"/>
    <property type="match status" value="1"/>
</dbReference>
<evidence type="ECO:0000256" key="11">
    <source>
        <dbReference type="PIRSR" id="PIRSR000114-2"/>
    </source>
</evidence>
<evidence type="ECO:0000313" key="18">
    <source>
        <dbReference type="EMBL" id="OIR25439.1"/>
    </source>
</evidence>
<dbReference type="GO" id="GO:0051287">
    <property type="term" value="F:NAD binding"/>
    <property type="evidence" value="ECO:0007669"/>
    <property type="project" value="InterPro"/>
</dbReference>
<dbReference type="GO" id="GO:0006650">
    <property type="term" value="P:glycerophospholipid metabolic process"/>
    <property type="evidence" value="ECO:0007669"/>
    <property type="project" value="UniProtKB-UniRule"/>
</dbReference>
<feature type="domain" description="Glycerol-3-phosphate dehydrogenase NAD-dependent N-terminal" evidence="15">
    <location>
        <begin position="6"/>
        <end position="154"/>
    </location>
</feature>
<organism evidence="18 19">
    <name type="scientific">Bathymodiolus thermophilus thioautotrophic gill symbiont</name>
    <dbReference type="NCBI Taxonomy" id="2360"/>
    <lineage>
        <taxon>Bacteria</taxon>
        <taxon>Pseudomonadati</taxon>
        <taxon>Pseudomonadota</taxon>
        <taxon>Gammaproteobacteria</taxon>
        <taxon>sulfur-oxidizing symbionts</taxon>
    </lineage>
</organism>
<dbReference type="FunFam" id="1.10.1040.10:FF:000001">
    <property type="entry name" value="Glycerol-3-phosphate dehydrogenase [NAD(P)+]"/>
    <property type="match status" value="1"/>
</dbReference>
<dbReference type="KEGG" id="bthg:MS2017_0280"/>
<dbReference type="Pfam" id="PF07479">
    <property type="entry name" value="NAD_Gly3P_dh_C"/>
    <property type="match status" value="1"/>
</dbReference>
<comment type="catalytic activity">
    <reaction evidence="9">
        <text>sn-glycerol 3-phosphate + NAD(+) = dihydroxyacetone phosphate + NADH + H(+)</text>
        <dbReference type="Rhea" id="RHEA:11092"/>
        <dbReference type="ChEBI" id="CHEBI:15378"/>
        <dbReference type="ChEBI" id="CHEBI:57540"/>
        <dbReference type="ChEBI" id="CHEBI:57597"/>
        <dbReference type="ChEBI" id="CHEBI:57642"/>
        <dbReference type="ChEBI" id="CHEBI:57945"/>
        <dbReference type="EC" id="1.1.1.94"/>
    </reaction>
</comment>
<comment type="function">
    <text evidence="9">Catalyzes the reduction of the glycolytic intermediate dihydroxyacetone phosphate (DHAP) to sn-glycerol 3-phosphate (G3P), the key precursor for phospholipid synthesis.</text>
</comment>
<feature type="binding site" evidence="9">
    <location>
        <position position="238"/>
    </location>
    <ligand>
        <name>sn-glycerol 3-phosphate</name>
        <dbReference type="ChEBI" id="CHEBI:57597"/>
    </ligand>
</feature>
<keyword evidence="7 9" id="KW-0594">Phospholipid biosynthesis</keyword>
<dbReference type="AlphaFoldDB" id="A0A1J5UMH5"/>
<name>A0A1J5UMH5_9GAMM</name>
<evidence type="ECO:0000256" key="12">
    <source>
        <dbReference type="PIRSR" id="PIRSR000114-3"/>
    </source>
</evidence>
<evidence type="ECO:0000313" key="17">
    <source>
        <dbReference type="EMBL" id="AYQ56030.1"/>
    </source>
</evidence>
<dbReference type="PIRSF" id="PIRSF000114">
    <property type="entry name" value="Glycerol-3-P_dh"/>
    <property type="match status" value="1"/>
</dbReference>
<dbReference type="UniPathway" id="UPA00940"/>
<evidence type="ECO:0000256" key="14">
    <source>
        <dbReference type="RuleBase" id="RU000439"/>
    </source>
</evidence>
<dbReference type="PANTHER" id="PTHR11728">
    <property type="entry name" value="GLYCEROL-3-PHOSPHATE DEHYDROGENASE"/>
    <property type="match status" value="1"/>
</dbReference>
<feature type="binding site" evidence="9">
    <location>
        <position position="33"/>
    </location>
    <ligand>
        <name>NADPH</name>
        <dbReference type="ChEBI" id="CHEBI:57783"/>
    </ligand>
</feature>
<reference evidence="18" key="2">
    <citation type="journal article" date="2017" name="Stand. Genomic Sci.">
        <title>Genome sequence of the sulfur-oxidizing Bathymodiolus thermophilus gill endosymbiont.</title>
        <authorList>
            <person name="Ponnudurai R."/>
            <person name="Sayavedra L."/>
            <person name="Kleiner M."/>
            <person name="Heiden S.E."/>
            <person name="Thurmer A."/>
            <person name="Felbeck H."/>
            <person name="Schluter R."/>
            <person name="Sievert S.M."/>
            <person name="Daniel R."/>
            <person name="Schweder T."/>
            <person name="Markert S."/>
        </authorList>
    </citation>
    <scope>NUCLEOTIDE SEQUENCE</scope>
    <source>
        <strain evidence="18">BAT/CrabSpa'14</strain>
    </source>
</reference>
<evidence type="ECO:0000256" key="6">
    <source>
        <dbReference type="ARBA" id="ARBA00023098"/>
    </source>
</evidence>
<dbReference type="RefSeq" id="WP_071563500.1">
    <property type="nucleotide sequence ID" value="NZ_CP024634.1"/>
</dbReference>
<proteinExistence type="inferred from homology"/>
<dbReference type="NCBIfam" id="NF000942">
    <property type="entry name" value="PRK00094.1-4"/>
    <property type="match status" value="1"/>
</dbReference>
<keyword evidence="9" id="KW-0963">Cytoplasm</keyword>
<dbReference type="SUPFAM" id="SSF48179">
    <property type="entry name" value="6-phosphogluconate dehydrogenase C-terminal domain-like"/>
    <property type="match status" value="1"/>
</dbReference>
<evidence type="ECO:0000256" key="10">
    <source>
        <dbReference type="PIRSR" id="PIRSR000114-1"/>
    </source>
</evidence>
<evidence type="ECO:0000256" key="2">
    <source>
        <dbReference type="ARBA" id="ARBA00022516"/>
    </source>
</evidence>
<feature type="binding site" evidence="12">
    <location>
        <position position="134"/>
    </location>
    <ligand>
        <name>NAD(+)</name>
        <dbReference type="ChEBI" id="CHEBI:57540"/>
    </ligand>
</feature>